<evidence type="ECO:0000313" key="3">
    <source>
        <dbReference type="Proteomes" id="UP000799536"/>
    </source>
</evidence>
<organism evidence="2 3">
    <name type="scientific">Delitschia confertaspora ATCC 74209</name>
    <dbReference type="NCBI Taxonomy" id="1513339"/>
    <lineage>
        <taxon>Eukaryota</taxon>
        <taxon>Fungi</taxon>
        <taxon>Dikarya</taxon>
        <taxon>Ascomycota</taxon>
        <taxon>Pezizomycotina</taxon>
        <taxon>Dothideomycetes</taxon>
        <taxon>Pleosporomycetidae</taxon>
        <taxon>Pleosporales</taxon>
        <taxon>Delitschiaceae</taxon>
        <taxon>Delitschia</taxon>
    </lineage>
</organism>
<dbReference type="AlphaFoldDB" id="A0A9P4JUP0"/>
<proteinExistence type="predicted"/>
<dbReference type="OrthoDB" id="3801063at2759"/>
<feature type="compositionally biased region" description="Basic and acidic residues" evidence="1">
    <location>
        <begin position="18"/>
        <end position="48"/>
    </location>
</feature>
<reference evidence="2" key="1">
    <citation type="journal article" date="2020" name="Stud. Mycol.">
        <title>101 Dothideomycetes genomes: a test case for predicting lifestyles and emergence of pathogens.</title>
        <authorList>
            <person name="Haridas S."/>
            <person name="Albert R."/>
            <person name="Binder M."/>
            <person name="Bloem J."/>
            <person name="Labutti K."/>
            <person name="Salamov A."/>
            <person name="Andreopoulos B."/>
            <person name="Baker S."/>
            <person name="Barry K."/>
            <person name="Bills G."/>
            <person name="Bluhm B."/>
            <person name="Cannon C."/>
            <person name="Castanera R."/>
            <person name="Culley D."/>
            <person name="Daum C."/>
            <person name="Ezra D."/>
            <person name="Gonzalez J."/>
            <person name="Henrissat B."/>
            <person name="Kuo A."/>
            <person name="Liang C."/>
            <person name="Lipzen A."/>
            <person name="Lutzoni F."/>
            <person name="Magnuson J."/>
            <person name="Mondo S."/>
            <person name="Nolan M."/>
            <person name="Ohm R."/>
            <person name="Pangilinan J."/>
            <person name="Park H.-J."/>
            <person name="Ramirez L."/>
            <person name="Alfaro M."/>
            <person name="Sun H."/>
            <person name="Tritt A."/>
            <person name="Yoshinaga Y."/>
            <person name="Zwiers L.-H."/>
            <person name="Turgeon B."/>
            <person name="Goodwin S."/>
            <person name="Spatafora J."/>
            <person name="Crous P."/>
            <person name="Grigoriev I."/>
        </authorList>
    </citation>
    <scope>NUCLEOTIDE SEQUENCE</scope>
    <source>
        <strain evidence="2">ATCC 74209</strain>
    </source>
</reference>
<feature type="region of interest" description="Disordered" evidence="1">
    <location>
        <begin position="132"/>
        <end position="164"/>
    </location>
</feature>
<dbReference type="EMBL" id="ML993855">
    <property type="protein sequence ID" value="KAF2205440.1"/>
    <property type="molecule type" value="Genomic_DNA"/>
</dbReference>
<feature type="compositionally biased region" description="Polar residues" evidence="1">
    <location>
        <begin position="316"/>
        <end position="326"/>
    </location>
</feature>
<comment type="caution">
    <text evidence="2">The sequence shown here is derived from an EMBL/GenBank/DDBJ whole genome shotgun (WGS) entry which is preliminary data.</text>
</comment>
<feature type="compositionally biased region" description="Polar residues" evidence="1">
    <location>
        <begin position="293"/>
        <end position="302"/>
    </location>
</feature>
<name>A0A9P4JUP0_9PLEO</name>
<feature type="region of interest" description="Disordered" evidence="1">
    <location>
        <begin position="553"/>
        <end position="574"/>
    </location>
</feature>
<evidence type="ECO:0000256" key="1">
    <source>
        <dbReference type="SAM" id="MobiDB-lite"/>
    </source>
</evidence>
<feature type="region of interest" description="Disordered" evidence="1">
    <location>
        <begin position="205"/>
        <end position="348"/>
    </location>
</feature>
<feature type="region of interest" description="Disordered" evidence="1">
    <location>
        <begin position="1"/>
        <end position="48"/>
    </location>
</feature>
<gene>
    <name evidence="2" type="ORF">GQ43DRAFT_428038</name>
</gene>
<feature type="compositionally biased region" description="Basic and acidic residues" evidence="1">
    <location>
        <begin position="553"/>
        <end position="567"/>
    </location>
</feature>
<sequence>MGSHHGGPVNDSAGTGHYADHYDDQRKDPDTVKGETNDQNAAEDHYSDHTNLTEKLAEYIHRHNSTLDEQCNPLAKCYNHPRENFLDADLFAHRFLHQSSASLSQRVQTPVEKNTDQLSFSLTAKRQLDRNLNVPEEGPSGPSQVHLPRAFGHSASSSIRSTPVVPEQQIPNTIHGNGPTSRRPISPFFPNYASTEYADVKHFPLGQTPRQHASPFDTRGMKITRDNPQTPRSEGRSGIPFGSEMQNHCHLPTPPNRGRYQRSATSTPLPSFHDPQTGIASLPTYSALRHTPPNIQNTTISAPLSIPSEPLPPQQPNATTQNRTLIQNNHSQPPNHPSPSTRSETKTLPPRTFRHNWAAAHAHRSLTYTPPYLAPHTDPTITQIFSNPEPWVDELYAAIHNTSSVKDSPGSLALKPFLPLSPLYSSALIEATSISILTALHERCILGFRGPRHMNKSLKPSRNLEEDRTANCRERLENVIRVLRWNKRVCRDVLYEDLKVRLLVNAPLGVDKEKDSQKGSNDQRRARQVRERAAARVAVEVLGMGVEEVGVKRGRYEDEGNRNDGGRSLKRMKR</sequence>
<dbReference type="Proteomes" id="UP000799536">
    <property type="component" value="Unassembled WGS sequence"/>
</dbReference>
<accession>A0A9P4JUP0</accession>
<keyword evidence="3" id="KW-1185">Reference proteome</keyword>
<evidence type="ECO:0000313" key="2">
    <source>
        <dbReference type="EMBL" id="KAF2205440.1"/>
    </source>
</evidence>
<protein>
    <submittedName>
        <fullName evidence="2">Uncharacterized protein</fullName>
    </submittedName>
</protein>